<organism evidence="2 3">
    <name type="scientific">Colwellia psychrerythraea</name>
    <name type="common">Vibrio psychroerythus</name>
    <dbReference type="NCBI Taxonomy" id="28229"/>
    <lineage>
        <taxon>Bacteria</taxon>
        <taxon>Pseudomonadati</taxon>
        <taxon>Pseudomonadota</taxon>
        <taxon>Gammaproteobacteria</taxon>
        <taxon>Alteromonadales</taxon>
        <taxon>Colwelliaceae</taxon>
        <taxon>Colwellia</taxon>
    </lineage>
</organism>
<dbReference type="PATRIC" id="fig|28229.4.peg.536"/>
<accession>A0A099KU94</accession>
<dbReference type="RefSeq" id="WP_033092322.1">
    <property type="nucleotide sequence ID" value="NZ_JQED01000005.1"/>
</dbReference>
<dbReference type="Proteomes" id="UP000029843">
    <property type="component" value="Unassembled WGS sequence"/>
</dbReference>
<feature type="signal peptide" evidence="1">
    <location>
        <begin position="1"/>
        <end position="22"/>
    </location>
</feature>
<proteinExistence type="predicted"/>
<keyword evidence="1" id="KW-0732">Signal</keyword>
<evidence type="ECO:0000313" key="2">
    <source>
        <dbReference type="EMBL" id="KGJ94344.1"/>
    </source>
</evidence>
<evidence type="ECO:0000313" key="3">
    <source>
        <dbReference type="Proteomes" id="UP000029843"/>
    </source>
</evidence>
<reference evidence="2 3" key="1">
    <citation type="submission" date="2014-08" db="EMBL/GenBank/DDBJ databases">
        <title>Genomic and Phenotypic Diversity of Colwellia psychrerythraea strains from Disparate Marine Basins.</title>
        <authorList>
            <person name="Techtmann S.M."/>
            <person name="Stelling S.C."/>
            <person name="Utturkar S.M."/>
            <person name="Alshibli N."/>
            <person name="Harris A."/>
            <person name="Brown S.D."/>
            <person name="Hazen T.C."/>
        </authorList>
    </citation>
    <scope>NUCLEOTIDE SEQUENCE [LARGE SCALE GENOMIC DNA]</scope>
    <source>
        <strain evidence="2 3">ND2E</strain>
    </source>
</reference>
<feature type="chain" id="PRO_5001949150" description="Lipoprotein" evidence="1">
    <location>
        <begin position="23"/>
        <end position="75"/>
    </location>
</feature>
<name>A0A099KU94_COLPS</name>
<sequence precursor="true">MKQLKIFLLAATVVFTTLLLTACENTHVSGSVSYGMGYGAGYPMYYGNSYHRHSNVVVVKPARKSRSRPVRTQRR</sequence>
<comment type="caution">
    <text evidence="2">The sequence shown here is derived from an EMBL/GenBank/DDBJ whole genome shotgun (WGS) entry which is preliminary data.</text>
</comment>
<gene>
    <name evidence="2" type="ORF">ND2E_1533</name>
</gene>
<dbReference type="AlphaFoldDB" id="A0A099KU94"/>
<dbReference type="PROSITE" id="PS51257">
    <property type="entry name" value="PROKAR_LIPOPROTEIN"/>
    <property type="match status" value="1"/>
</dbReference>
<dbReference type="EMBL" id="JQED01000005">
    <property type="protein sequence ID" value="KGJ94344.1"/>
    <property type="molecule type" value="Genomic_DNA"/>
</dbReference>
<evidence type="ECO:0008006" key="4">
    <source>
        <dbReference type="Google" id="ProtNLM"/>
    </source>
</evidence>
<protein>
    <recommendedName>
        <fullName evidence="4">Lipoprotein</fullName>
    </recommendedName>
</protein>
<evidence type="ECO:0000256" key="1">
    <source>
        <dbReference type="SAM" id="SignalP"/>
    </source>
</evidence>